<evidence type="ECO:0000313" key="3">
    <source>
        <dbReference type="Proteomes" id="UP000626109"/>
    </source>
</evidence>
<name>A0A813KVV8_POLGL</name>
<accession>A0A813KVV8</accession>
<dbReference type="AlphaFoldDB" id="A0A813KVV8"/>
<feature type="region of interest" description="Disordered" evidence="1">
    <location>
        <begin position="246"/>
        <end position="277"/>
    </location>
</feature>
<gene>
    <name evidence="2" type="ORF">PGLA2088_LOCUS36039</name>
</gene>
<dbReference type="Proteomes" id="UP000626109">
    <property type="component" value="Unassembled WGS sequence"/>
</dbReference>
<comment type="caution">
    <text evidence="2">The sequence shown here is derived from an EMBL/GenBank/DDBJ whole genome shotgun (WGS) entry which is preliminary data.</text>
</comment>
<feature type="non-terminal residue" evidence="2">
    <location>
        <position position="1"/>
    </location>
</feature>
<organism evidence="2 3">
    <name type="scientific">Polarella glacialis</name>
    <name type="common">Dinoflagellate</name>
    <dbReference type="NCBI Taxonomy" id="89957"/>
    <lineage>
        <taxon>Eukaryota</taxon>
        <taxon>Sar</taxon>
        <taxon>Alveolata</taxon>
        <taxon>Dinophyceae</taxon>
        <taxon>Suessiales</taxon>
        <taxon>Suessiaceae</taxon>
        <taxon>Polarella</taxon>
    </lineage>
</organism>
<dbReference type="EMBL" id="CAJNNW010032016">
    <property type="protein sequence ID" value="CAE8710630.1"/>
    <property type="molecule type" value="Genomic_DNA"/>
</dbReference>
<proteinExistence type="predicted"/>
<evidence type="ECO:0000313" key="2">
    <source>
        <dbReference type="EMBL" id="CAE8710630.1"/>
    </source>
</evidence>
<sequence length="277" mass="30951">AVASAACDPGDTCSSSSAVGVNSAALIQLIKMLVEAFEKTGEMVDVCFLPLMRPTPRTNFSGILAERWKGRLRSSNYSERPGSQLENAIDALSLVQLYSKAEAVSYKYVVLLRHDMILKENIAEKLAACCNPTSSIIFPFRESGVFHPGGGMPWSDPVADSLQVVPWPRFDFFLEVLLYLRKEGVRWPCEDLKEVAVVSRRLMEVSVETLQWSLLHPEYYGDSDPLKVWNPMYKLAGRDESLAVPPLVCPSHNRNNSNKTTSKSQTNNTKNHRSQQQ</sequence>
<feature type="compositionally biased region" description="Low complexity" evidence="1">
    <location>
        <begin position="253"/>
        <end position="269"/>
    </location>
</feature>
<reference evidence="2" key="1">
    <citation type="submission" date="2021-02" db="EMBL/GenBank/DDBJ databases">
        <authorList>
            <person name="Dougan E. K."/>
            <person name="Rhodes N."/>
            <person name="Thang M."/>
            <person name="Chan C."/>
        </authorList>
    </citation>
    <scope>NUCLEOTIDE SEQUENCE</scope>
</reference>
<protein>
    <submittedName>
        <fullName evidence="2">Uncharacterized protein</fullName>
    </submittedName>
</protein>
<evidence type="ECO:0000256" key="1">
    <source>
        <dbReference type="SAM" id="MobiDB-lite"/>
    </source>
</evidence>